<dbReference type="SUPFAM" id="SSF81631">
    <property type="entry name" value="PAP/OAS1 substrate-binding domain"/>
    <property type="match status" value="2"/>
</dbReference>
<dbReference type="EMBL" id="CCAG010000321">
    <property type="status" value="NOT_ANNOTATED_CDS"/>
    <property type="molecule type" value="Genomic_DNA"/>
</dbReference>
<protein>
    <recommendedName>
        <fullName evidence="1">Poly(A) RNA polymerase mitochondrial-like central palm domain-containing protein</fullName>
    </recommendedName>
</protein>
<dbReference type="GO" id="GO:1990817">
    <property type="term" value="F:poly(A) RNA polymerase activity"/>
    <property type="evidence" value="ECO:0007669"/>
    <property type="project" value="UniProtKB-ARBA"/>
</dbReference>
<organism evidence="2 3">
    <name type="scientific">Glossina morsitans morsitans</name>
    <name type="common">Savannah tsetse fly</name>
    <dbReference type="NCBI Taxonomy" id="37546"/>
    <lineage>
        <taxon>Eukaryota</taxon>
        <taxon>Metazoa</taxon>
        <taxon>Ecdysozoa</taxon>
        <taxon>Arthropoda</taxon>
        <taxon>Hexapoda</taxon>
        <taxon>Insecta</taxon>
        <taxon>Pterygota</taxon>
        <taxon>Neoptera</taxon>
        <taxon>Endopterygota</taxon>
        <taxon>Diptera</taxon>
        <taxon>Brachycera</taxon>
        <taxon>Muscomorpha</taxon>
        <taxon>Hippoboscoidea</taxon>
        <taxon>Glossinidae</taxon>
        <taxon>Glossina</taxon>
    </lineage>
</organism>
<dbReference type="VEuPathDB" id="VectorBase:GMOY008566"/>
<reference evidence="2" key="1">
    <citation type="submission" date="2020-05" db="UniProtKB">
        <authorList>
            <consortium name="EnsemblMetazoa"/>
        </authorList>
    </citation>
    <scope>IDENTIFICATION</scope>
    <source>
        <strain evidence="2">Yale</strain>
    </source>
</reference>
<dbReference type="PANTHER" id="PTHR12271:SF66">
    <property type="entry name" value="TERMINAL URIDYLYLTRANSFERASE TAILOR"/>
    <property type="match status" value="1"/>
</dbReference>
<dbReference type="Gene3D" id="3.30.460.10">
    <property type="entry name" value="Beta Polymerase, domain 2"/>
    <property type="match status" value="2"/>
</dbReference>
<feature type="domain" description="Poly(A) RNA polymerase mitochondrial-like central palm" evidence="1">
    <location>
        <begin position="155"/>
        <end position="274"/>
    </location>
</feature>
<dbReference type="CDD" id="cd05402">
    <property type="entry name" value="NT_PAP_TUTase"/>
    <property type="match status" value="1"/>
</dbReference>
<dbReference type="Gene3D" id="1.10.1410.10">
    <property type="match status" value="2"/>
</dbReference>
<dbReference type="PhylomeDB" id="A0A1B0G5H0"/>
<evidence type="ECO:0000313" key="3">
    <source>
        <dbReference type="Proteomes" id="UP000092444"/>
    </source>
</evidence>
<dbReference type="STRING" id="37546.A0A1B0G5H0"/>
<accession>A0A1B0G5H0</accession>
<dbReference type="PANTHER" id="PTHR12271">
    <property type="entry name" value="POLY A POLYMERASE CID PAP -RELATED"/>
    <property type="match status" value="1"/>
</dbReference>
<dbReference type="GO" id="GO:0046872">
    <property type="term" value="F:metal ion binding"/>
    <property type="evidence" value="ECO:0007669"/>
    <property type="project" value="UniProtKB-KW"/>
</dbReference>
<dbReference type="Pfam" id="PF22600">
    <property type="entry name" value="MTPAP-like_central"/>
    <property type="match status" value="2"/>
</dbReference>
<dbReference type="GO" id="GO:0050265">
    <property type="term" value="F:RNA uridylyltransferase activity"/>
    <property type="evidence" value="ECO:0007669"/>
    <property type="project" value="TreeGrafter"/>
</dbReference>
<evidence type="ECO:0000313" key="2">
    <source>
        <dbReference type="EnsemblMetazoa" id="GMOY008566-PA"/>
    </source>
</evidence>
<dbReference type="AlphaFoldDB" id="A0A1B0G5H0"/>
<dbReference type="EnsemblMetazoa" id="GMOY008566-RA">
    <property type="protein sequence ID" value="GMOY008566-PA"/>
    <property type="gene ID" value="GMOY008566"/>
</dbReference>
<dbReference type="InterPro" id="IPR054708">
    <property type="entry name" value="MTPAP-like_central"/>
</dbReference>
<evidence type="ECO:0000259" key="1">
    <source>
        <dbReference type="Pfam" id="PF22600"/>
    </source>
</evidence>
<sequence>MGEVKVQNYLNPITLEADLFVKTFEKLSVNFKYIDKNLIHALNRIMTSIEKFLDQNNQEIVNTQKSRLVERAEMAGIEQCYRCSKCKVDLGKSIERAAEHVATQCNKRKPKPLRQDRPITLSKKTKSLLTMDLNKFFTDHLLIADKLKSIPEYEVIETQLLSLVKPLFPNEPLRVYRFGSRLTGIGERDSDVDIFLDIGDTFKIFENRASHGTIEKLNKVFKAMKNVPKIWKIVVKVDKARVPIIKVYNDSTGIECDIGFSNSLGVINTKLVEHIFEIQPIARYMCLFLKKWLHRTGLNEDYSTYSIVLMVIYFLQIREVVPSIEFLQKRIDFNKAISIGPWLGTFVSCTLNEIKMDTVPTTATNVQMHLKLFFEFYLQFEFKTNVVCPYLGKLVKIEELEKQMPTWYMYYVECSPADRKIELKKAMIVQDPIQLNHNVTKGLNPMTLEAHLFMKKFKRLSLHHKYIDKHLIHTLYGIINVIEKFLDRNNEEIVDTEKSRLAWRAEMVGIERNYRCSRCKTDFGQSTERAAEHVTSPGHIKKIGSKCEIQSESPIMSPTNFDLATGSKETAKHITRQDHIQQLSNHPSITIQDLLNQDLNKFVADQLVIADELKSIPEYEVIESQLFDLVKPLFSKQTLRVYRIGSRITGIGERDSNFDIFLDIGDTFEIFEDQPSPYIMNKFKKVSKAMRMVPYIWKIEGKVERARVPIIKAYNFSARIKCEISFSNSLSVISTKLIEHFFDIQPIAWLATFGFCALSDVNKDKVSVTATSIKMYLTLFFEFYSQFDFEAYAVCPYLGKLVKIEDLEKEMPARYHSYVKIARSDRMINLRTPIIVQDPIQLQRNIITNMKKIHLMAFIEYIRLSLSTMSAG</sequence>
<keyword evidence="3" id="KW-1185">Reference proteome</keyword>
<dbReference type="InterPro" id="IPR043519">
    <property type="entry name" value="NT_sf"/>
</dbReference>
<dbReference type="GO" id="GO:0031123">
    <property type="term" value="P:RNA 3'-end processing"/>
    <property type="evidence" value="ECO:0007669"/>
    <property type="project" value="TreeGrafter"/>
</dbReference>
<proteinExistence type="predicted"/>
<feature type="domain" description="Poly(A) RNA polymerase mitochondrial-like central palm" evidence="1">
    <location>
        <begin position="622"/>
        <end position="741"/>
    </location>
</feature>
<dbReference type="SUPFAM" id="SSF81301">
    <property type="entry name" value="Nucleotidyltransferase"/>
    <property type="match status" value="2"/>
</dbReference>
<dbReference type="Proteomes" id="UP000092444">
    <property type="component" value="Unassembled WGS sequence"/>
</dbReference>
<name>A0A1B0G5H0_GLOMM</name>